<comment type="caution">
    <text evidence="2">The sequence shown here is derived from an EMBL/GenBank/DDBJ whole genome shotgun (WGS) entry which is preliminary data.</text>
</comment>
<dbReference type="EMBL" id="BAABCJ010000002">
    <property type="protein sequence ID" value="GAA3701308.1"/>
    <property type="molecule type" value="Genomic_DNA"/>
</dbReference>
<feature type="compositionally biased region" description="Polar residues" evidence="1">
    <location>
        <begin position="1"/>
        <end position="10"/>
    </location>
</feature>
<dbReference type="RefSeq" id="WP_344881923.1">
    <property type="nucleotide sequence ID" value="NZ_BAABCJ010000002.1"/>
</dbReference>
<organism evidence="2 3">
    <name type="scientific">Zhihengliuella alba</name>
    <dbReference type="NCBI Taxonomy" id="547018"/>
    <lineage>
        <taxon>Bacteria</taxon>
        <taxon>Bacillati</taxon>
        <taxon>Actinomycetota</taxon>
        <taxon>Actinomycetes</taxon>
        <taxon>Micrococcales</taxon>
        <taxon>Micrococcaceae</taxon>
        <taxon>Zhihengliuella</taxon>
    </lineage>
</organism>
<reference evidence="3" key="1">
    <citation type="journal article" date="2019" name="Int. J. Syst. Evol. Microbiol.">
        <title>The Global Catalogue of Microorganisms (GCM) 10K type strain sequencing project: providing services to taxonomists for standard genome sequencing and annotation.</title>
        <authorList>
            <consortium name="The Broad Institute Genomics Platform"/>
            <consortium name="The Broad Institute Genome Sequencing Center for Infectious Disease"/>
            <person name="Wu L."/>
            <person name="Ma J."/>
        </authorList>
    </citation>
    <scope>NUCLEOTIDE SEQUENCE [LARGE SCALE GENOMIC DNA]</scope>
    <source>
        <strain evidence="3">JCM 16961</strain>
    </source>
</reference>
<protein>
    <recommendedName>
        <fullName evidence="4">DUF2218 domain-containing protein</fullName>
    </recommendedName>
</protein>
<feature type="compositionally biased region" description="Basic and acidic residues" evidence="1">
    <location>
        <begin position="11"/>
        <end position="40"/>
    </location>
</feature>
<evidence type="ECO:0000313" key="2">
    <source>
        <dbReference type="EMBL" id="GAA3701308.1"/>
    </source>
</evidence>
<accession>A0ABP7D5V5</accession>
<sequence>MTSSATSGEHSTFDEERPAHGRHAAEQHHASEDYDASYERANDGPFRAAGRWVAGLADAVLGGDGSDALGATVVVRRIDNDAEILRITGNSIDEAESLLALVRRDLDSLSREEFLAEWGGRDGVETVED</sequence>
<feature type="region of interest" description="Disordered" evidence="1">
    <location>
        <begin position="1"/>
        <end position="40"/>
    </location>
</feature>
<name>A0ABP7D5V5_9MICC</name>
<dbReference type="Proteomes" id="UP001501536">
    <property type="component" value="Unassembled WGS sequence"/>
</dbReference>
<gene>
    <name evidence="2" type="ORF">GCM10022377_13550</name>
</gene>
<evidence type="ECO:0008006" key="4">
    <source>
        <dbReference type="Google" id="ProtNLM"/>
    </source>
</evidence>
<evidence type="ECO:0000256" key="1">
    <source>
        <dbReference type="SAM" id="MobiDB-lite"/>
    </source>
</evidence>
<keyword evidence="3" id="KW-1185">Reference proteome</keyword>
<evidence type="ECO:0000313" key="3">
    <source>
        <dbReference type="Proteomes" id="UP001501536"/>
    </source>
</evidence>
<proteinExistence type="predicted"/>